<comment type="similarity">
    <text evidence="2">Belongs to the YPP1 family.</text>
</comment>
<feature type="domain" description="HTH merR-type" evidence="4">
    <location>
        <begin position="23"/>
        <end position="91"/>
    </location>
</feature>
<evidence type="ECO:0000313" key="5">
    <source>
        <dbReference type="EMBL" id="EDM74376.1"/>
    </source>
</evidence>
<dbReference type="InterPro" id="IPR051722">
    <property type="entry name" value="Endocytosis_PI4K-reg_protein"/>
</dbReference>
<dbReference type="PANTHER" id="PTHR23083:SF464">
    <property type="entry name" value="TETRATRICOPEPTIDE REPEAT DOMAIN 7, ISOFORM A"/>
    <property type="match status" value="1"/>
</dbReference>
<dbReference type="SUPFAM" id="SSF48452">
    <property type="entry name" value="TPR-like"/>
    <property type="match status" value="1"/>
</dbReference>
<dbReference type="PROSITE" id="PS50937">
    <property type="entry name" value="HTH_MERR_2"/>
    <property type="match status" value="1"/>
</dbReference>
<evidence type="ECO:0000256" key="2">
    <source>
        <dbReference type="ARBA" id="ARBA00038251"/>
    </source>
</evidence>
<dbReference type="Proteomes" id="UP000005801">
    <property type="component" value="Unassembled WGS sequence"/>
</dbReference>
<dbReference type="EMBL" id="ABCS01000134">
    <property type="protein sequence ID" value="EDM74376.1"/>
    <property type="molecule type" value="Genomic_DNA"/>
</dbReference>
<accession>A6GIC3</accession>
<dbReference type="SMART" id="SM00422">
    <property type="entry name" value="HTH_MERR"/>
    <property type="match status" value="1"/>
</dbReference>
<dbReference type="Gene3D" id="1.25.40.10">
    <property type="entry name" value="Tetratricopeptide repeat domain"/>
    <property type="match status" value="2"/>
</dbReference>
<gene>
    <name evidence="5" type="ORF">PPSIR1_29710</name>
</gene>
<dbReference type="InterPro" id="IPR011990">
    <property type="entry name" value="TPR-like_helical_dom_sf"/>
</dbReference>
<evidence type="ECO:0000256" key="1">
    <source>
        <dbReference type="ARBA" id="ARBA00002550"/>
    </source>
</evidence>
<sequence>MKEVAEAVRDVEALAEGRDADHLYSVAEVAKLFELPQSRVRYWSQTGFISPSIRQGKRRFYTFQDLISIKVAKELLDAGQPLQRVRRSLDALRCYLPRMDAPLARLRIRSDSDRILVEEGETTYEASTGQLLLDFDVDTLRKSVAEVLTLPWVRDRDRDEAAGAGEGELGPSRSAPAVLASAYEIFQVALEHEMRWDGRDIQSEHFGNALAAYAQATELDPSFAAAWTNYGSLLAVTGDTDRARDCFDQALQHDPDQPEAQCNLAELALRDGELELAIAGFRQVLRVDPDNYEAHYGLARGLMEVGGKAQALAHLERFCGAIDRLPDEEATDDLLLRKAQVERVVAALRREL</sequence>
<dbReference type="PANTHER" id="PTHR23083">
    <property type="entry name" value="TETRATRICOPEPTIDE REPEAT PROTEIN, TPR"/>
    <property type="match status" value="1"/>
</dbReference>
<dbReference type="eggNOG" id="COG0789">
    <property type="taxonomic scope" value="Bacteria"/>
</dbReference>
<dbReference type="SMART" id="SM00028">
    <property type="entry name" value="TPR"/>
    <property type="match status" value="2"/>
</dbReference>
<dbReference type="InterPro" id="IPR019734">
    <property type="entry name" value="TPR_rpt"/>
</dbReference>
<keyword evidence="3" id="KW-0802">TPR repeat</keyword>
<feature type="repeat" description="TPR" evidence="3">
    <location>
        <begin position="258"/>
        <end position="291"/>
    </location>
</feature>
<dbReference type="GO" id="GO:0003677">
    <property type="term" value="F:DNA binding"/>
    <property type="evidence" value="ECO:0007669"/>
    <property type="project" value="InterPro"/>
</dbReference>
<comment type="caution">
    <text evidence="5">The sequence shown here is derived from an EMBL/GenBank/DDBJ whole genome shotgun (WGS) entry which is preliminary data.</text>
</comment>
<evidence type="ECO:0000313" key="6">
    <source>
        <dbReference type="Proteomes" id="UP000005801"/>
    </source>
</evidence>
<name>A6GIC3_9BACT</name>
<dbReference type="InterPro" id="IPR000551">
    <property type="entry name" value="MerR-type_HTH_dom"/>
</dbReference>
<feature type="repeat" description="TPR" evidence="3">
    <location>
        <begin position="224"/>
        <end position="257"/>
    </location>
</feature>
<dbReference type="STRING" id="391625.PPSIR1_29710"/>
<dbReference type="PROSITE" id="PS50005">
    <property type="entry name" value="TPR"/>
    <property type="match status" value="2"/>
</dbReference>
<dbReference type="Pfam" id="PF13411">
    <property type="entry name" value="MerR_1"/>
    <property type="match status" value="1"/>
</dbReference>
<comment type="function">
    <text evidence="1">Involved in endocytosis.</text>
</comment>
<dbReference type="Pfam" id="PF13432">
    <property type="entry name" value="TPR_16"/>
    <property type="match status" value="2"/>
</dbReference>
<dbReference type="PROSITE" id="PS50293">
    <property type="entry name" value="TPR_REGION"/>
    <property type="match status" value="1"/>
</dbReference>
<dbReference type="GO" id="GO:0006355">
    <property type="term" value="P:regulation of DNA-templated transcription"/>
    <property type="evidence" value="ECO:0007669"/>
    <property type="project" value="InterPro"/>
</dbReference>
<dbReference type="SUPFAM" id="SSF46955">
    <property type="entry name" value="Putative DNA-binding domain"/>
    <property type="match status" value="1"/>
</dbReference>
<proteinExistence type="inferred from homology"/>
<organism evidence="5 6">
    <name type="scientific">Plesiocystis pacifica SIR-1</name>
    <dbReference type="NCBI Taxonomy" id="391625"/>
    <lineage>
        <taxon>Bacteria</taxon>
        <taxon>Pseudomonadati</taxon>
        <taxon>Myxococcota</taxon>
        <taxon>Polyangia</taxon>
        <taxon>Nannocystales</taxon>
        <taxon>Nannocystaceae</taxon>
        <taxon>Plesiocystis</taxon>
    </lineage>
</organism>
<protein>
    <submittedName>
        <fullName evidence="5">TPR repeat</fullName>
    </submittedName>
</protein>
<dbReference type="OrthoDB" id="5338908at2"/>
<dbReference type="InterPro" id="IPR009061">
    <property type="entry name" value="DNA-bd_dom_put_sf"/>
</dbReference>
<dbReference type="AlphaFoldDB" id="A6GIC3"/>
<dbReference type="eggNOG" id="COG0457">
    <property type="taxonomic scope" value="Bacteria"/>
</dbReference>
<keyword evidence="6" id="KW-1185">Reference proteome</keyword>
<evidence type="ECO:0000256" key="3">
    <source>
        <dbReference type="PROSITE-ProRule" id="PRU00339"/>
    </source>
</evidence>
<dbReference type="RefSeq" id="WP_006976459.1">
    <property type="nucleotide sequence ID" value="NZ_ABCS01000134.1"/>
</dbReference>
<dbReference type="Gene3D" id="1.10.1660.10">
    <property type="match status" value="1"/>
</dbReference>
<reference evidence="5 6" key="1">
    <citation type="submission" date="2007-06" db="EMBL/GenBank/DDBJ databases">
        <authorList>
            <person name="Shimkets L."/>
            <person name="Ferriera S."/>
            <person name="Johnson J."/>
            <person name="Kravitz S."/>
            <person name="Beeson K."/>
            <person name="Sutton G."/>
            <person name="Rogers Y.-H."/>
            <person name="Friedman R."/>
            <person name="Frazier M."/>
            <person name="Venter J.C."/>
        </authorList>
    </citation>
    <scope>NUCLEOTIDE SEQUENCE [LARGE SCALE GENOMIC DNA]</scope>
    <source>
        <strain evidence="5 6">SIR-1</strain>
    </source>
</reference>
<evidence type="ECO:0000259" key="4">
    <source>
        <dbReference type="PROSITE" id="PS50937"/>
    </source>
</evidence>